<dbReference type="Proteomes" id="UP000298327">
    <property type="component" value="Unassembled WGS sequence"/>
</dbReference>
<comment type="caution">
    <text evidence="1">The sequence shown here is derived from an EMBL/GenBank/DDBJ whole genome shotgun (WGS) entry which is preliminary data.</text>
</comment>
<evidence type="ECO:0000313" key="2">
    <source>
        <dbReference type="Proteomes" id="UP000298327"/>
    </source>
</evidence>
<protein>
    <submittedName>
        <fullName evidence="1">Uncharacterized protein</fullName>
    </submittedName>
</protein>
<keyword evidence="2" id="KW-1185">Reference proteome</keyword>
<sequence>MLGPASSITQLTVTSTKPILYCSHPETRTRYRRVGLLRAAAMLKTQHVSSSILTDEMKAYQSRHSCSLMHVLDPRYWTGLQAGLEAILSAAESYACPLSDSFFSTCVCAAMSGSSPAASDLLSPNLAIRRRTALWGHATTRSYGRITLFFARLLAMVSPSSTSVDKSREAAKMAFLCFPQAEEPDTQTQAGIASAVPVVSHPGRLQGYLDARLALWQLLAVGLGLATSSMFDPYPERGEENLTFRKTILLHFRHRASNAALYDTNAEDATATSARGNGEASKHSLLRSFSSEGHIEIRRSAVKIKRLEAFLPFIRSAEARSLERSPFRRALSKLAQRRVRRHVAVDPTDGLGETCKRVSKPVAGGRCRHRMFQGPIPQISSLRFRSNEGGLDSLRARRLAEDTRRRLGTGAHPVATSV</sequence>
<proteinExistence type="predicted"/>
<organism evidence="1 2">
    <name type="scientific">Dentipellis fragilis</name>
    <dbReference type="NCBI Taxonomy" id="205917"/>
    <lineage>
        <taxon>Eukaryota</taxon>
        <taxon>Fungi</taxon>
        <taxon>Dikarya</taxon>
        <taxon>Basidiomycota</taxon>
        <taxon>Agaricomycotina</taxon>
        <taxon>Agaricomycetes</taxon>
        <taxon>Russulales</taxon>
        <taxon>Hericiaceae</taxon>
        <taxon>Dentipellis</taxon>
    </lineage>
</organism>
<evidence type="ECO:0000313" key="1">
    <source>
        <dbReference type="EMBL" id="TFY50929.1"/>
    </source>
</evidence>
<gene>
    <name evidence="1" type="ORF">EVG20_g11249</name>
</gene>
<dbReference type="AlphaFoldDB" id="A0A4Y9XQW9"/>
<reference evidence="1 2" key="1">
    <citation type="submission" date="2019-02" db="EMBL/GenBank/DDBJ databases">
        <title>Genome sequencing of the rare red list fungi Dentipellis fragilis.</title>
        <authorList>
            <person name="Buettner E."/>
            <person name="Kellner H."/>
        </authorList>
    </citation>
    <scope>NUCLEOTIDE SEQUENCE [LARGE SCALE GENOMIC DNA]</scope>
    <source>
        <strain evidence="1 2">DSM 105465</strain>
    </source>
</reference>
<dbReference type="EMBL" id="SEOQ01001657">
    <property type="protein sequence ID" value="TFY50929.1"/>
    <property type="molecule type" value="Genomic_DNA"/>
</dbReference>
<accession>A0A4Y9XQW9</accession>
<name>A0A4Y9XQW9_9AGAM</name>